<evidence type="ECO:0000313" key="3">
    <source>
        <dbReference type="EMBL" id="KAG9245406.1"/>
    </source>
</evidence>
<evidence type="ECO:0000256" key="2">
    <source>
        <dbReference type="SAM" id="MobiDB-lite"/>
    </source>
</evidence>
<feature type="compositionally biased region" description="Basic and acidic residues" evidence="2">
    <location>
        <begin position="21"/>
        <end position="30"/>
    </location>
</feature>
<feature type="coiled-coil region" evidence="1">
    <location>
        <begin position="241"/>
        <end position="321"/>
    </location>
</feature>
<reference evidence="3" key="1">
    <citation type="journal article" date="2021" name="IMA Fungus">
        <title>Genomic characterization of three marine fungi, including Emericellopsis atlantica sp. nov. with signatures of a generalist lifestyle and marine biomass degradation.</title>
        <authorList>
            <person name="Hagestad O.C."/>
            <person name="Hou L."/>
            <person name="Andersen J.H."/>
            <person name="Hansen E.H."/>
            <person name="Altermark B."/>
            <person name="Li C."/>
            <person name="Kuhnert E."/>
            <person name="Cox R.J."/>
            <person name="Crous P.W."/>
            <person name="Spatafora J.W."/>
            <person name="Lail K."/>
            <person name="Amirebrahimi M."/>
            <person name="Lipzen A."/>
            <person name="Pangilinan J."/>
            <person name="Andreopoulos W."/>
            <person name="Hayes R.D."/>
            <person name="Ng V."/>
            <person name="Grigoriev I.V."/>
            <person name="Jackson S.A."/>
            <person name="Sutton T.D.S."/>
            <person name="Dobson A.D.W."/>
            <person name="Rama T."/>
        </authorList>
    </citation>
    <scope>NUCLEOTIDE SEQUENCE</scope>
    <source>
        <strain evidence="3">TRa3180A</strain>
    </source>
</reference>
<gene>
    <name evidence="3" type="ORF">BJ878DRAFT_419229</name>
</gene>
<feature type="compositionally biased region" description="Polar residues" evidence="2">
    <location>
        <begin position="76"/>
        <end position="92"/>
    </location>
</feature>
<sequence length="350" mass="39015">MNSSNTLHPHGTIRSVPLDSSHLETEDRRGTSTKNDGLPRPLARQTAISPSLQNPAMRQNPIGRAISSEFGPTRFHSANNLPDSATMSSIGDTSTEWSSAVGAAANAGKSGRVIEKLMGENDSLKRQLKYESLKADEANQAYKSVKSLLDAQSDSLSTAEQTIANQESSLRRKERANGDLKLKIVAARLAAETAADDELKWRTLIQKMEKDSTKTVEEANTRAALFEGRANTMSSHWKSQNAQIERTCGKLRKEITEINQARQEDDRRMTILEAICEQQRKNLGNMDAQNESLKAAHERYKMEQERALKDIKMKAAEQEKEFHEKIKDADQTLGELKWALGIKENVRGAR</sequence>
<evidence type="ECO:0008006" key="5">
    <source>
        <dbReference type="Google" id="ProtNLM"/>
    </source>
</evidence>
<dbReference type="OrthoDB" id="3918393at2759"/>
<feature type="region of interest" description="Disordered" evidence="2">
    <location>
        <begin position="1"/>
        <end position="92"/>
    </location>
</feature>
<keyword evidence="1" id="KW-0175">Coiled coil</keyword>
<dbReference type="EMBL" id="MU253848">
    <property type="protein sequence ID" value="KAG9245406.1"/>
    <property type="molecule type" value="Genomic_DNA"/>
</dbReference>
<name>A0A9P7Z523_9HELO</name>
<keyword evidence="4" id="KW-1185">Reference proteome</keyword>
<protein>
    <recommendedName>
        <fullName evidence="5">SWI5-dependent HO expression protein 3</fullName>
    </recommendedName>
</protein>
<comment type="caution">
    <text evidence="3">The sequence shown here is derived from an EMBL/GenBank/DDBJ whole genome shotgun (WGS) entry which is preliminary data.</text>
</comment>
<accession>A0A9P7Z523</accession>
<feature type="compositionally biased region" description="Polar residues" evidence="2">
    <location>
        <begin position="46"/>
        <end position="57"/>
    </location>
</feature>
<proteinExistence type="predicted"/>
<evidence type="ECO:0000256" key="1">
    <source>
        <dbReference type="SAM" id="Coils"/>
    </source>
</evidence>
<dbReference type="AlphaFoldDB" id="A0A9P7Z523"/>
<evidence type="ECO:0000313" key="4">
    <source>
        <dbReference type="Proteomes" id="UP000887226"/>
    </source>
</evidence>
<dbReference type="Proteomes" id="UP000887226">
    <property type="component" value="Unassembled WGS sequence"/>
</dbReference>
<organism evidence="3 4">
    <name type="scientific">Calycina marina</name>
    <dbReference type="NCBI Taxonomy" id="1763456"/>
    <lineage>
        <taxon>Eukaryota</taxon>
        <taxon>Fungi</taxon>
        <taxon>Dikarya</taxon>
        <taxon>Ascomycota</taxon>
        <taxon>Pezizomycotina</taxon>
        <taxon>Leotiomycetes</taxon>
        <taxon>Helotiales</taxon>
        <taxon>Pezizellaceae</taxon>
        <taxon>Calycina</taxon>
    </lineage>
</organism>